<evidence type="ECO:0000313" key="3">
    <source>
        <dbReference type="Proteomes" id="UP000886520"/>
    </source>
</evidence>
<feature type="region of interest" description="Disordered" evidence="1">
    <location>
        <begin position="317"/>
        <end position="339"/>
    </location>
</feature>
<sequence>MEDAALNVSPGGHSFHAPFKGSSSFDKFAFSPVALECSTSDAHASNLSIVFNNAVYDGNSVDFELACRDNGSEVCWDEQRLPDDKDIVQLGWNTPNFTVKRCSSPLLPSRNVVVLFQHALRQGLTFKLRGLLGNMLGYPTKSTKVLLASSKLANFLKAGKEHNRTSHKNMSVRGPKFEVLEGSDEANRKAQNAFVERLILDENSLHVEGHDQAPPKSSLGASAEGQIPKIKLPLTSGSSLWSLTSNGAGNSCGSDTSTSCQYQGSEEVALKMGFSEIPPNDTSSPHHVDNSELRNVLLTKEANNTCAEISQEHPNLPTRVRPENVEGNAPKVPQTYSSHSHSQSEQMLPNCNFSTWSGQESNVYLSRHNLNMCKEWRHQFAKHQQEHRWPNHECMDRSVKAGFSTTYFPQSSQCFCSPFPASGYQCASDKGLNTHPQYAPCRFNPLAQSCPTSVHPLSHSQCQHSSNRQCLINKCLMLFPEQGKPASVTSCPTCHYCTERFSCSTRACQAQSELPSYQSSPSIFNNDCFWHPSEYFEEPGSSEHLHAMKCGGTPSKLKPKKLLWLSEEEAEIIRLIRLSQVKDLSRCSSSYHASERTSPVLSARLGPEVQEEVNLNEARNPTVFSSRVSSSSLEDFASRAPESIISNLGIGELKCLLSEEEGLPIYDDAEALVVDDNETTNQVADQKQRAASCIQHFWRKHMERKIKDLAEEKRLEALKFIFEMPAGLEHLLQTAVTAMKSGHLSSWHASIQRAALVIQHAWKQAVKIKKERLLAPKTLPQDLKELYKLILWRKTNKGITPPSFGNQTTGRALFQEFLEAYILLKRISKFFDCSARHLYANWLLKILTSARKENTCYL</sequence>
<protein>
    <submittedName>
        <fullName evidence="2">Uncharacterized protein</fullName>
    </submittedName>
</protein>
<dbReference type="Proteomes" id="UP000886520">
    <property type="component" value="Chromosome 21"/>
</dbReference>
<evidence type="ECO:0000256" key="1">
    <source>
        <dbReference type="SAM" id="MobiDB-lite"/>
    </source>
</evidence>
<evidence type="ECO:0000313" key="2">
    <source>
        <dbReference type="EMBL" id="KAI5062955.1"/>
    </source>
</evidence>
<keyword evidence="3" id="KW-1185">Reference proteome</keyword>
<dbReference type="EMBL" id="JABFUD020000021">
    <property type="protein sequence ID" value="KAI5062955.1"/>
    <property type="molecule type" value="Genomic_DNA"/>
</dbReference>
<reference evidence="2" key="1">
    <citation type="submission" date="2021-01" db="EMBL/GenBank/DDBJ databases">
        <title>Adiantum capillus-veneris genome.</title>
        <authorList>
            <person name="Fang Y."/>
            <person name="Liao Q."/>
        </authorList>
    </citation>
    <scope>NUCLEOTIDE SEQUENCE</scope>
    <source>
        <strain evidence="2">H3</strain>
        <tissue evidence="2">Leaf</tissue>
    </source>
</reference>
<gene>
    <name evidence="2" type="ORF">GOP47_0021502</name>
</gene>
<proteinExistence type="predicted"/>
<accession>A0A9D4U894</accession>
<name>A0A9D4U894_ADICA</name>
<organism evidence="2 3">
    <name type="scientific">Adiantum capillus-veneris</name>
    <name type="common">Maidenhair fern</name>
    <dbReference type="NCBI Taxonomy" id="13818"/>
    <lineage>
        <taxon>Eukaryota</taxon>
        <taxon>Viridiplantae</taxon>
        <taxon>Streptophyta</taxon>
        <taxon>Embryophyta</taxon>
        <taxon>Tracheophyta</taxon>
        <taxon>Polypodiopsida</taxon>
        <taxon>Polypodiidae</taxon>
        <taxon>Polypodiales</taxon>
        <taxon>Pteridineae</taxon>
        <taxon>Pteridaceae</taxon>
        <taxon>Vittarioideae</taxon>
        <taxon>Adiantum</taxon>
    </lineage>
</organism>
<dbReference type="AlphaFoldDB" id="A0A9D4U894"/>
<dbReference type="OrthoDB" id="10505873at2759"/>
<comment type="caution">
    <text evidence="2">The sequence shown here is derived from an EMBL/GenBank/DDBJ whole genome shotgun (WGS) entry which is preliminary data.</text>
</comment>